<sequence>MDFSVSFFFFNFRIHSIEDKKLIDHCFYHCHRGLLVSLVWFLCLLLHCLPITTHSATSLISDHCLFVCLPLQFERIGPGQHMLALSCKYDDDDYDNVSPSERK</sequence>
<dbReference type="AlphaFoldDB" id="A0A8D8I8M1"/>
<accession>A0A8D8I8M1</accession>
<dbReference type="EMBL" id="HBUE01348227">
    <property type="protein sequence ID" value="CAG6601798.1"/>
    <property type="molecule type" value="Transcribed_RNA"/>
</dbReference>
<proteinExistence type="predicted"/>
<organism evidence="1">
    <name type="scientific">Culex pipiens</name>
    <name type="common">House mosquito</name>
    <dbReference type="NCBI Taxonomy" id="7175"/>
    <lineage>
        <taxon>Eukaryota</taxon>
        <taxon>Metazoa</taxon>
        <taxon>Ecdysozoa</taxon>
        <taxon>Arthropoda</taxon>
        <taxon>Hexapoda</taxon>
        <taxon>Insecta</taxon>
        <taxon>Pterygota</taxon>
        <taxon>Neoptera</taxon>
        <taxon>Endopterygota</taxon>
        <taxon>Diptera</taxon>
        <taxon>Nematocera</taxon>
        <taxon>Culicoidea</taxon>
        <taxon>Culicidae</taxon>
        <taxon>Culicinae</taxon>
        <taxon>Culicini</taxon>
        <taxon>Culex</taxon>
        <taxon>Culex</taxon>
    </lineage>
</organism>
<name>A0A8D8I8M1_CULPI</name>
<evidence type="ECO:0000313" key="1">
    <source>
        <dbReference type="EMBL" id="CAG6549524.1"/>
    </source>
</evidence>
<reference evidence="1" key="1">
    <citation type="submission" date="2021-05" db="EMBL/GenBank/DDBJ databases">
        <authorList>
            <person name="Alioto T."/>
            <person name="Alioto T."/>
            <person name="Gomez Garrido J."/>
        </authorList>
    </citation>
    <scope>NUCLEOTIDE SEQUENCE</scope>
</reference>
<protein>
    <submittedName>
        <fullName evidence="1">(northern house mosquito) hypothetical protein</fullName>
    </submittedName>
</protein>
<dbReference type="EMBL" id="HBUE01241179">
    <property type="protein sequence ID" value="CAG6549524.1"/>
    <property type="molecule type" value="Transcribed_RNA"/>
</dbReference>